<evidence type="ECO:0000313" key="1">
    <source>
        <dbReference type="EMBL" id="SNB71187.1"/>
    </source>
</evidence>
<reference evidence="2" key="1">
    <citation type="submission" date="2017-06" db="EMBL/GenBank/DDBJ databases">
        <authorList>
            <person name="Varghese N."/>
            <person name="Submissions S."/>
        </authorList>
    </citation>
    <scope>NUCLEOTIDE SEQUENCE [LARGE SCALE GENOMIC DNA]</scope>
    <source>
        <strain evidence="2">DSM 137</strain>
    </source>
</reference>
<protein>
    <submittedName>
        <fullName evidence="1">Uncharacterized protein</fullName>
    </submittedName>
</protein>
<name>A0A212RFR4_RHOAC</name>
<dbReference type="EMBL" id="FYDG01000004">
    <property type="protein sequence ID" value="SNB71187.1"/>
    <property type="molecule type" value="Genomic_DNA"/>
</dbReference>
<gene>
    <name evidence="1" type="ORF">SAMN06265338_104103</name>
</gene>
<accession>A0A212RFR4</accession>
<dbReference type="Proteomes" id="UP000198418">
    <property type="component" value="Unassembled WGS sequence"/>
</dbReference>
<organism evidence="1 2">
    <name type="scientific">Rhodoblastus acidophilus</name>
    <name type="common">Rhodopseudomonas acidophila</name>
    <dbReference type="NCBI Taxonomy" id="1074"/>
    <lineage>
        <taxon>Bacteria</taxon>
        <taxon>Pseudomonadati</taxon>
        <taxon>Pseudomonadota</taxon>
        <taxon>Alphaproteobacteria</taxon>
        <taxon>Hyphomicrobiales</taxon>
        <taxon>Rhodoblastaceae</taxon>
        <taxon>Rhodoblastus</taxon>
    </lineage>
</organism>
<keyword evidence="2" id="KW-1185">Reference proteome</keyword>
<sequence>MLHLPEAADGLGLGKEFKTEERAEAWLDTSEAVTAIDVMTRKHKK</sequence>
<dbReference type="AlphaFoldDB" id="A0A212RFR4"/>
<proteinExistence type="predicted"/>
<evidence type="ECO:0000313" key="2">
    <source>
        <dbReference type="Proteomes" id="UP000198418"/>
    </source>
</evidence>
<dbReference type="RefSeq" id="WP_244593136.1">
    <property type="nucleotide sequence ID" value="NZ_FYDG01000004.1"/>
</dbReference>